<evidence type="ECO:0000256" key="1">
    <source>
        <dbReference type="ARBA" id="ARBA00009892"/>
    </source>
</evidence>
<dbReference type="RefSeq" id="WP_145173843.1">
    <property type="nucleotide sequence ID" value="NZ_CP036525.1"/>
</dbReference>
<accession>A0A517NHZ9</accession>
<dbReference type="EMBL" id="CP036525">
    <property type="protein sequence ID" value="QDT06761.1"/>
    <property type="molecule type" value="Genomic_DNA"/>
</dbReference>
<dbReference type="PANTHER" id="PTHR11703:SF0">
    <property type="entry name" value="DEOXYHYPUSINE SYNTHASE"/>
    <property type="match status" value="1"/>
</dbReference>
<dbReference type="InterPro" id="IPR036982">
    <property type="entry name" value="Deoxyhypusine_synthase_sf"/>
</dbReference>
<dbReference type="KEGG" id="rlc:K227x_51770"/>
<evidence type="ECO:0000313" key="4">
    <source>
        <dbReference type="Proteomes" id="UP000318538"/>
    </source>
</evidence>
<dbReference type="Pfam" id="PF01916">
    <property type="entry name" value="DS"/>
    <property type="match status" value="1"/>
</dbReference>
<dbReference type="OrthoDB" id="19805at2"/>
<dbReference type="AlphaFoldDB" id="A0A517NHZ9"/>
<keyword evidence="2" id="KW-0520">NAD</keyword>
<name>A0A517NHZ9_9BACT</name>
<protein>
    <submittedName>
        <fullName evidence="3">Deoxyhypusine synthase-like protein</fullName>
    </submittedName>
</protein>
<dbReference type="Gene3D" id="3.40.910.10">
    <property type="entry name" value="Deoxyhypusine synthase"/>
    <property type="match status" value="1"/>
</dbReference>
<dbReference type="Proteomes" id="UP000318538">
    <property type="component" value="Chromosome"/>
</dbReference>
<organism evidence="3 4">
    <name type="scientific">Rubripirellula lacrimiformis</name>
    <dbReference type="NCBI Taxonomy" id="1930273"/>
    <lineage>
        <taxon>Bacteria</taxon>
        <taxon>Pseudomonadati</taxon>
        <taxon>Planctomycetota</taxon>
        <taxon>Planctomycetia</taxon>
        <taxon>Pirellulales</taxon>
        <taxon>Pirellulaceae</taxon>
        <taxon>Rubripirellula</taxon>
    </lineage>
</organism>
<dbReference type="GO" id="GO:0005737">
    <property type="term" value="C:cytoplasm"/>
    <property type="evidence" value="ECO:0007669"/>
    <property type="project" value="TreeGrafter"/>
</dbReference>
<comment type="similarity">
    <text evidence="1">Belongs to the deoxyhypusine synthase family.</text>
</comment>
<dbReference type="InterPro" id="IPR002773">
    <property type="entry name" value="Deoxyhypusine_synthase"/>
</dbReference>
<reference evidence="3 4" key="1">
    <citation type="submission" date="2019-02" db="EMBL/GenBank/DDBJ databases">
        <title>Deep-cultivation of Planctomycetes and their phenomic and genomic characterization uncovers novel biology.</title>
        <authorList>
            <person name="Wiegand S."/>
            <person name="Jogler M."/>
            <person name="Boedeker C."/>
            <person name="Pinto D."/>
            <person name="Vollmers J."/>
            <person name="Rivas-Marin E."/>
            <person name="Kohn T."/>
            <person name="Peeters S.H."/>
            <person name="Heuer A."/>
            <person name="Rast P."/>
            <person name="Oberbeckmann S."/>
            <person name="Bunk B."/>
            <person name="Jeske O."/>
            <person name="Meyerdierks A."/>
            <person name="Storesund J.E."/>
            <person name="Kallscheuer N."/>
            <person name="Luecker S."/>
            <person name="Lage O.M."/>
            <person name="Pohl T."/>
            <person name="Merkel B.J."/>
            <person name="Hornburger P."/>
            <person name="Mueller R.-W."/>
            <person name="Bruemmer F."/>
            <person name="Labrenz M."/>
            <person name="Spormann A.M."/>
            <person name="Op den Camp H."/>
            <person name="Overmann J."/>
            <person name="Amann R."/>
            <person name="Jetten M.S.M."/>
            <person name="Mascher T."/>
            <person name="Medema M.H."/>
            <person name="Devos D.P."/>
            <person name="Kaster A.-K."/>
            <person name="Ovreas L."/>
            <person name="Rohde M."/>
            <person name="Galperin M.Y."/>
            <person name="Jogler C."/>
        </authorList>
    </citation>
    <scope>NUCLEOTIDE SEQUENCE [LARGE SCALE GENOMIC DNA]</scope>
    <source>
        <strain evidence="3 4">K22_7</strain>
    </source>
</reference>
<sequence>MNVTELLENHFRHFNARELVAAAKAYGEFVSAENNGRMMVTLAGAMSTGELGLSLAPMIRAGKIHAITCTAANLEEDMFNLVAHDEYQIVENWRALSTEDEVALRDKGFNRVTDTCIPETVMRHIEGRLTPMWQEAAKSNKGRMPVDFMFDLLDDKDLVQHYQVPREHSWLAAAKDMDIPVFTPGFEDSTLGNIYAARVIDGTVPNHTAIATGTYQMQRLAQWYEEESKESPIGFFQIGGGIAGDFPICVVPMLIQDLKKDIPLWSYFCQISDAVTSFGGYSGAVPNEKITWCKLEAEGPKFMIQSDASICAPLIFAHVLGW</sequence>
<dbReference type="GO" id="GO:0034038">
    <property type="term" value="F:deoxyhypusine synthase activity"/>
    <property type="evidence" value="ECO:0007669"/>
    <property type="project" value="TreeGrafter"/>
</dbReference>
<gene>
    <name evidence="3" type="ORF">K227x_51770</name>
</gene>
<dbReference type="InterPro" id="IPR029035">
    <property type="entry name" value="DHS-like_NAD/FAD-binding_dom"/>
</dbReference>
<dbReference type="SUPFAM" id="SSF52467">
    <property type="entry name" value="DHS-like NAD/FAD-binding domain"/>
    <property type="match status" value="1"/>
</dbReference>
<evidence type="ECO:0000313" key="3">
    <source>
        <dbReference type="EMBL" id="QDT06761.1"/>
    </source>
</evidence>
<keyword evidence="4" id="KW-1185">Reference proteome</keyword>
<proteinExistence type="inferred from homology"/>
<dbReference type="PANTHER" id="PTHR11703">
    <property type="entry name" value="DEOXYHYPUSINE SYNTHASE"/>
    <property type="match status" value="1"/>
</dbReference>
<evidence type="ECO:0000256" key="2">
    <source>
        <dbReference type="ARBA" id="ARBA00023027"/>
    </source>
</evidence>